<accession>A0A060NGV9</accession>
<gene>
    <name evidence="1" type="ORF">SRAA_0388</name>
</gene>
<reference evidence="1 2" key="1">
    <citation type="journal article" date="2014" name="Nat. Commun.">
        <title>Physiological and genomic features of highly alkaliphilic hydrogen-utilizing Betaproteobacteria from a continental serpentinizing site.</title>
        <authorList>
            <person name="Suzuki S."/>
            <person name="Kuenen J.G."/>
            <person name="Schipper K."/>
            <person name="van der Velde S."/>
            <person name="Ishii S."/>
            <person name="Wu A."/>
            <person name="Sorokin D.Y."/>
            <person name="Tenney A."/>
            <person name="Meng X.Y."/>
            <person name="Morrill P.L."/>
            <person name="Kamagata Y."/>
            <person name="Muyzer G."/>
            <person name="Nealson K.H."/>
        </authorList>
    </citation>
    <scope>NUCLEOTIDE SEQUENCE [LARGE SCALE GENOMIC DNA]</scope>
    <source>
        <strain evidence="1 2">A1</strain>
    </source>
</reference>
<dbReference type="AlphaFoldDB" id="A0A060NGV9"/>
<organism evidence="1 2">
    <name type="scientific">Serpentinimonas raichei</name>
    <dbReference type="NCBI Taxonomy" id="1458425"/>
    <lineage>
        <taxon>Bacteria</taxon>
        <taxon>Pseudomonadati</taxon>
        <taxon>Pseudomonadota</taxon>
        <taxon>Betaproteobacteria</taxon>
        <taxon>Burkholderiales</taxon>
        <taxon>Comamonadaceae</taxon>
        <taxon>Serpentinimonas</taxon>
    </lineage>
</organism>
<dbReference type="HOGENOM" id="CLU_080660_0_0_4"/>
<proteinExistence type="predicted"/>
<dbReference type="Proteomes" id="UP000067461">
    <property type="component" value="Chromosome"/>
</dbReference>
<dbReference type="KEGG" id="cbaa:SRAA_0388"/>
<dbReference type="RefSeq" id="WP_052467442.1">
    <property type="nucleotide sequence ID" value="NZ_AP014568.1"/>
</dbReference>
<evidence type="ECO:0008006" key="3">
    <source>
        <dbReference type="Google" id="ProtNLM"/>
    </source>
</evidence>
<dbReference type="STRING" id="1458425.SRAA_0388"/>
<evidence type="ECO:0000313" key="1">
    <source>
        <dbReference type="EMBL" id="BAO80242.1"/>
    </source>
</evidence>
<protein>
    <recommendedName>
        <fullName evidence="3">General secretion pathway protein N</fullName>
    </recommendedName>
</protein>
<name>A0A060NGV9_9BURK</name>
<keyword evidence="2" id="KW-1185">Reference proteome</keyword>
<sequence>MKPNPSATLPRLAAAFKAPPKHAQGKGAGTWAALAALIGLLLGLLLGLALFAPAQWLAQAVSSASAGRINLPNAQGSVWNGRSDLLLSAGAGSHDRTALAQGLQWRLRPHWQGGPALAWQIRAPCCTPQPLAGVLSLGWQSATLHLDAHQSAWPAELLSGLGSPWNSLHLQGQIGLHSEGLRLHLHLGRAQLHGSLVLQAHGLATALSTLRPLGSYQLHIEGSPLAASAPSEQPTQIRLSTLAGPFQLSGQGQIVSGRVHFRGLAESDEAHLGALSNLLNMLGQRDGRLRAHIRIG</sequence>
<dbReference type="EMBL" id="AP014568">
    <property type="protein sequence ID" value="BAO80242.1"/>
    <property type="molecule type" value="Genomic_DNA"/>
</dbReference>
<evidence type="ECO:0000313" key="2">
    <source>
        <dbReference type="Proteomes" id="UP000067461"/>
    </source>
</evidence>